<dbReference type="Proteomes" id="UP000279259">
    <property type="component" value="Unassembled WGS sequence"/>
</dbReference>
<dbReference type="InterPro" id="IPR005579">
    <property type="entry name" value="Cgr1-like"/>
</dbReference>
<sequence length="134" mass="15300">MSLPLSHPEESPASSSAPRDPVLLSVAPSKNGRTAGKAHKSSKTATRRSYISNSIKTPFEKRMEKEKEREAVKQVEREMKDEAEAERERKRTALKERRERQAEKSRLEAMAAKMSAKKLQRLRKRQGRSKKING</sequence>
<keyword evidence="4 8" id="KW-0690">Ribosome biogenesis</keyword>
<keyword evidence="6" id="KW-0175">Coiled coil</keyword>
<evidence type="ECO:0000256" key="2">
    <source>
        <dbReference type="ARBA" id="ARBA00004604"/>
    </source>
</evidence>
<name>A0A427YQY2_9TREE</name>
<evidence type="ECO:0000256" key="9">
    <source>
        <dbReference type="SAM" id="MobiDB-lite"/>
    </source>
</evidence>
<dbReference type="GO" id="GO:0005730">
    <property type="term" value="C:nucleolus"/>
    <property type="evidence" value="ECO:0007669"/>
    <property type="project" value="UniProtKB-SubCell"/>
</dbReference>
<feature type="compositionally biased region" description="Low complexity" evidence="9">
    <location>
        <begin position="1"/>
        <end position="18"/>
    </location>
</feature>
<comment type="subcellular location">
    <subcellularLocation>
        <location evidence="2 8">Nucleus</location>
        <location evidence="2 8">Nucleolus</location>
    </subcellularLocation>
</comment>
<dbReference type="OrthoDB" id="277961at2759"/>
<dbReference type="EMBL" id="RSCD01000004">
    <property type="protein sequence ID" value="RSH93518.1"/>
    <property type="molecule type" value="Genomic_DNA"/>
</dbReference>
<evidence type="ECO:0000256" key="6">
    <source>
        <dbReference type="ARBA" id="ARBA00023054"/>
    </source>
</evidence>
<comment type="caution">
    <text evidence="10">The sequence shown here is derived from an EMBL/GenBank/DDBJ whole genome shotgun (WGS) entry which is preliminary data.</text>
</comment>
<comment type="function">
    <text evidence="1 8">Involved in nucleolar integrity and required for processing of the pre-rRNA for the 60S ribosome subunit.</text>
</comment>
<keyword evidence="11" id="KW-1185">Reference proteome</keyword>
<proteinExistence type="inferred from homology"/>
<evidence type="ECO:0000256" key="1">
    <source>
        <dbReference type="ARBA" id="ARBA00004090"/>
    </source>
</evidence>
<organism evidence="10 11">
    <name type="scientific">Saitozyma podzolica</name>
    <dbReference type="NCBI Taxonomy" id="1890683"/>
    <lineage>
        <taxon>Eukaryota</taxon>
        <taxon>Fungi</taxon>
        <taxon>Dikarya</taxon>
        <taxon>Basidiomycota</taxon>
        <taxon>Agaricomycotina</taxon>
        <taxon>Tremellomycetes</taxon>
        <taxon>Tremellales</taxon>
        <taxon>Trimorphomycetaceae</taxon>
        <taxon>Saitozyma</taxon>
    </lineage>
</organism>
<evidence type="ECO:0000256" key="7">
    <source>
        <dbReference type="ARBA" id="ARBA00023242"/>
    </source>
</evidence>
<evidence type="ECO:0000256" key="3">
    <source>
        <dbReference type="ARBA" id="ARBA00007869"/>
    </source>
</evidence>
<feature type="compositionally biased region" description="Basic and acidic residues" evidence="9">
    <location>
        <begin position="58"/>
        <end position="106"/>
    </location>
</feature>
<evidence type="ECO:0000313" key="10">
    <source>
        <dbReference type="EMBL" id="RSH93518.1"/>
    </source>
</evidence>
<gene>
    <name evidence="10" type="primary">CGR1</name>
    <name evidence="10" type="ORF">EHS25_007874</name>
</gene>
<evidence type="ECO:0000313" key="11">
    <source>
        <dbReference type="Proteomes" id="UP000279259"/>
    </source>
</evidence>
<comment type="similarity">
    <text evidence="3 8">Belongs to the CGR1 family.</text>
</comment>
<keyword evidence="7 8" id="KW-0539">Nucleus</keyword>
<dbReference type="Pfam" id="PF03879">
    <property type="entry name" value="Cgr1"/>
    <property type="match status" value="1"/>
</dbReference>
<evidence type="ECO:0000256" key="8">
    <source>
        <dbReference type="RuleBase" id="RU363084"/>
    </source>
</evidence>
<feature type="compositionally biased region" description="Basic residues" evidence="9">
    <location>
        <begin position="36"/>
        <end position="46"/>
    </location>
</feature>
<accession>A0A427YQY2</accession>
<dbReference type="GO" id="GO:0006364">
    <property type="term" value="P:rRNA processing"/>
    <property type="evidence" value="ECO:0007669"/>
    <property type="project" value="UniProtKB-UniRule"/>
</dbReference>
<keyword evidence="5 8" id="KW-0698">rRNA processing</keyword>
<evidence type="ECO:0000256" key="5">
    <source>
        <dbReference type="ARBA" id="ARBA00022552"/>
    </source>
</evidence>
<evidence type="ECO:0000256" key="4">
    <source>
        <dbReference type="ARBA" id="ARBA00022517"/>
    </source>
</evidence>
<feature type="region of interest" description="Disordered" evidence="9">
    <location>
        <begin position="1"/>
        <end position="106"/>
    </location>
</feature>
<reference evidence="10 11" key="1">
    <citation type="submission" date="2018-11" db="EMBL/GenBank/DDBJ databases">
        <title>Genome sequence of Saitozyma podzolica DSM 27192.</title>
        <authorList>
            <person name="Aliyu H."/>
            <person name="Gorte O."/>
            <person name="Ochsenreither K."/>
        </authorList>
    </citation>
    <scope>NUCLEOTIDE SEQUENCE [LARGE SCALE GENOMIC DNA]</scope>
    <source>
        <strain evidence="10 11">DSM 27192</strain>
    </source>
</reference>
<protein>
    <recommendedName>
        <fullName evidence="8">rRNA-processing protein</fullName>
    </recommendedName>
</protein>
<feature type="compositionally biased region" description="Polar residues" evidence="9">
    <location>
        <begin position="47"/>
        <end position="56"/>
    </location>
</feature>
<dbReference type="AlphaFoldDB" id="A0A427YQY2"/>